<dbReference type="GO" id="GO:0016887">
    <property type="term" value="F:ATP hydrolysis activity"/>
    <property type="evidence" value="ECO:0007669"/>
    <property type="project" value="InterPro"/>
</dbReference>
<dbReference type="STRING" id="1703.BLSMQ_2445"/>
<evidence type="ECO:0000313" key="3">
    <source>
        <dbReference type="Proteomes" id="UP000031488"/>
    </source>
</evidence>
<dbReference type="SUPFAM" id="SSF52540">
    <property type="entry name" value="P-loop containing nucleoside triphosphate hydrolases"/>
    <property type="match status" value="1"/>
</dbReference>
<dbReference type="REBASE" id="112406">
    <property type="entry name" value="Bli388McrBCP"/>
</dbReference>
<dbReference type="RefSeq" id="WP_235354899.1">
    <property type="nucleotide sequence ID" value="NZ_JTJZ01000012.1"/>
</dbReference>
<dbReference type="PANTHER" id="PTHR37291:SF1">
    <property type="entry name" value="TYPE IV METHYL-DIRECTED RESTRICTION ENZYME ECOKMCRB SUBUNIT"/>
    <property type="match status" value="1"/>
</dbReference>
<dbReference type="InterPro" id="IPR011704">
    <property type="entry name" value="ATPase_dyneun-rel_AAA"/>
</dbReference>
<evidence type="ECO:0000313" key="2">
    <source>
        <dbReference type="EMBL" id="KHS54031.1"/>
    </source>
</evidence>
<gene>
    <name evidence="2" type="ORF">AE0388_0492</name>
</gene>
<dbReference type="SMART" id="SM00382">
    <property type="entry name" value="AAA"/>
    <property type="match status" value="1"/>
</dbReference>
<feature type="domain" description="AAA+ ATPase" evidence="1">
    <location>
        <begin position="478"/>
        <end position="638"/>
    </location>
</feature>
<dbReference type="InterPro" id="IPR052934">
    <property type="entry name" value="Methyl-DNA_Rec/Restrict_Enz"/>
</dbReference>
<reference evidence="2 3" key="1">
    <citation type="submission" date="2014-11" db="EMBL/GenBank/DDBJ databases">
        <title>Draft Genome Sequence of Brevibacterium linens AE038-8.</title>
        <authorList>
            <person name="Maizel D."/>
            <person name="Utturkar S.M."/>
            <person name="Brown S.D."/>
            <person name="Ferrero M."/>
            <person name="Rosen B.P."/>
        </authorList>
    </citation>
    <scope>NUCLEOTIDE SEQUENCE [LARGE SCALE GENOMIC DNA]</scope>
    <source>
        <strain evidence="2 3">AE038-8</strain>
    </source>
</reference>
<proteinExistence type="predicted"/>
<organism evidence="2 3">
    <name type="scientific">Brevibacterium linens</name>
    <dbReference type="NCBI Taxonomy" id="1703"/>
    <lineage>
        <taxon>Bacteria</taxon>
        <taxon>Bacillati</taxon>
        <taxon>Actinomycetota</taxon>
        <taxon>Actinomycetes</taxon>
        <taxon>Micrococcales</taxon>
        <taxon>Brevibacteriaceae</taxon>
        <taxon>Brevibacterium</taxon>
    </lineage>
</organism>
<dbReference type="GO" id="GO:0005524">
    <property type="term" value="F:ATP binding"/>
    <property type="evidence" value="ECO:0007669"/>
    <property type="project" value="InterPro"/>
</dbReference>
<dbReference type="PATRIC" id="fig|1703.6.peg.378"/>
<name>A0A0B9A5M8_BRELN</name>
<comment type="caution">
    <text evidence="2">The sequence shown here is derived from an EMBL/GenBank/DDBJ whole genome shotgun (WGS) entry which is preliminary data.</text>
</comment>
<dbReference type="Proteomes" id="UP000031488">
    <property type="component" value="Unassembled WGS sequence"/>
</dbReference>
<dbReference type="Pfam" id="PF07728">
    <property type="entry name" value="AAA_5"/>
    <property type="match status" value="1"/>
</dbReference>
<dbReference type="Gene3D" id="3.40.50.300">
    <property type="entry name" value="P-loop containing nucleotide triphosphate hydrolases"/>
    <property type="match status" value="1"/>
</dbReference>
<dbReference type="PANTHER" id="PTHR37291">
    <property type="entry name" value="5-METHYLCYTOSINE-SPECIFIC RESTRICTION ENZYME B"/>
    <property type="match status" value="1"/>
</dbReference>
<evidence type="ECO:0000259" key="1">
    <source>
        <dbReference type="SMART" id="SM00382"/>
    </source>
</evidence>
<dbReference type="AlphaFoldDB" id="A0A0B9A5M8"/>
<protein>
    <submittedName>
        <fullName evidence="2">ATPase associated with various cellular activities AAA_5</fullName>
    </submittedName>
</protein>
<dbReference type="EMBL" id="JTJZ01000012">
    <property type="protein sequence ID" value="KHS54031.1"/>
    <property type="molecule type" value="Genomic_DNA"/>
</dbReference>
<accession>A0A0B9A5M8</accession>
<sequence>MDNDIAASRRQLDMNIAHQAGELISHLLGDKRSVIDPTVEIWTAAAAEDLRSRVQTDPSPGSNMSQWDKLGVQLAGASRAVVLLAAELVFLREHPLNGILPATRRKHVEDLLALLDPPAHIPEPMSEWLARPSETGGFEPSTYYLSAISDHLSWVADFIIHWSKLSEDDRAAAHSDPWQLQQLMIDSGDNRTDMRNTLQFLAHPELFEPIPSANQKKQIRDAFANRINGASGDTPTHIDRDLLAIRASLAKEINGEFDFWSDGVKEKWKPAPNVAASGQSADELTEPRPRRYWLYAPGRQASKWNEFHSTKIMAIGWDDLGNLSAYSNREEIRHALDADSTGGSLKNSVLALWQFQNEIEIGDVVYVKSGRREVLGRGQVTSEARYDHDRSEYRHVRSVDWTHKGQWALTRDAPLKTLTDITSQHDLIEQLEALIVGEDEPEAREQLKDIRAYTRDDFLRDVFLAEERYLRLRSLLIRKKNVILAGPPGVGKTYAAKRLAYSVIGEQDRSRVQIVQFHQSYSYEDFLMGYRPRESGGFTLTEGPFYRFCEDARADDPTRPYFFIIDEINRGNISKIFGELLMLIESDKRGTELRLLYKDESFSVPPNVHIIGMMNTADRSLAVLDYALRRRFGFFEMAPGFRTDGFAARQKTLDSRSFDRLVDRVIELNADIAADPALGHGFAIGHSYLSIPSGVESDEEELAGWLQSVVEDELVPLLEEYWFDEPSKADQWAIALRAAIE</sequence>
<keyword evidence="3" id="KW-1185">Reference proteome</keyword>
<dbReference type="CDD" id="cd00009">
    <property type="entry name" value="AAA"/>
    <property type="match status" value="1"/>
</dbReference>
<dbReference type="InterPro" id="IPR027417">
    <property type="entry name" value="P-loop_NTPase"/>
</dbReference>
<dbReference type="InterPro" id="IPR003593">
    <property type="entry name" value="AAA+_ATPase"/>
</dbReference>